<dbReference type="RefSeq" id="WP_200749764.1">
    <property type="nucleotide sequence ID" value="NZ_JAEOAH010000027.1"/>
</dbReference>
<dbReference type="Proteomes" id="UP000618943">
    <property type="component" value="Unassembled WGS sequence"/>
</dbReference>
<dbReference type="InterPro" id="IPR002514">
    <property type="entry name" value="Transposase_8"/>
</dbReference>
<name>A0ABS1HA51_9BACL</name>
<organism evidence="1 2">
    <name type="scientific">Viridibacillus soli</name>
    <dbReference type="NCBI Taxonomy" id="2798301"/>
    <lineage>
        <taxon>Bacteria</taxon>
        <taxon>Bacillati</taxon>
        <taxon>Bacillota</taxon>
        <taxon>Bacilli</taxon>
        <taxon>Bacillales</taxon>
        <taxon>Caryophanaceae</taxon>
        <taxon>Viridibacillus</taxon>
    </lineage>
</organism>
<evidence type="ECO:0000313" key="1">
    <source>
        <dbReference type="EMBL" id="MBK3496285.1"/>
    </source>
</evidence>
<dbReference type="SUPFAM" id="SSF46689">
    <property type="entry name" value="Homeodomain-like"/>
    <property type="match status" value="1"/>
</dbReference>
<evidence type="ECO:0000313" key="2">
    <source>
        <dbReference type="Proteomes" id="UP000618943"/>
    </source>
</evidence>
<sequence length="92" mass="10945">MIKHHTQENRDYVVKLVIEEGRKISDLSYELEIWESSISRWVKAYKEKQAIEKGTEKYVTPSELKNMENMYEKSTVIFGFIKAHKVEFSIVM</sequence>
<keyword evidence="2" id="KW-1185">Reference proteome</keyword>
<accession>A0ABS1HA51</accession>
<dbReference type="EMBL" id="JAEOAH010000027">
    <property type="protein sequence ID" value="MBK3496285.1"/>
    <property type="molecule type" value="Genomic_DNA"/>
</dbReference>
<protein>
    <submittedName>
        <fullName evidence="1">Transposase</fullName>
    </submittedName>
</protein>
<comment type="caution">
    <text evidence="1">The sequence shown here is derived from an EMBL/GenBank/DDBJ whole genome shotgun (WGS) entry which is preliminary data.</text>
</comment>
<dbReference type="InterPro" id="IPR009057">
    <property type="entry name" value="Homeodomain-like_sf"/>
</dbReference>
<dbReference type="Pfam" id="PF01527">
    <property type="entry name" value="HTH_Tnp_1"/>
    <property type="match status" value="1"/>
</dbReference>
<reference evidence="1 2" key="1">
    <citation type="submission" date="2020-12" db="EMBL/GenBank/DDBJ databases">
        <title>YIM B01967 draft genome.</title>
        <authorList>
            <person name="Yan X."/>
        </authorList>
    </citation>
    <scope>NUCLEOTIDE SEQUENCE [LARGE SCALE GENOMIC DNA]</scope>
    <source>
        <strain evidence="1 2">YIM B01967</strain>
    </source>
</reference>
<proteinExistence type="predicted"/>
<gene>
    <name evidence="1" type="ORF">JFL43_15730</name>
</gene>